<dbReference type="SUPFAM" id="SSF54373">
    <property type="entry name" value="FAD-linked reductases, C-terminal domain"/>
    <property type="match status" value="1"/>
</dbReference>
<evidence type="ECO:0000256" key="1">
    <source>
        <dbReference type="ARBA" id="ARBA00001974"/>
    </source>
</evidence>
<feature type="binding site" evidence="3">
    <location>
        <position position="46"/>
    </location>
    <ligand>
        <name>FAD</name>
        <dbReference type="ChEBI" id="CHEBI:57692"/>
    </ligand>
</feature>
<accession>A0A165I7F7</accession>
<evidence type="ECO:0000256" key="3">
    <source>
        <dbReference type="PIRSR" id="PIRSR601613-1"/>
    </source>
</evidence>
<organism evidence="7 8">
    <name type="scientific">Xylona heveae (strain CBS 132557 / TC161)</name>
    <dbReference type="NCBI Taxonomy" id="1328760"/>
    <lineage>
        <taxon>Eukaryota</taxon>
        <taxon>Fungi</taxon>
        <taxon>Dikarya</taxon>
        <taxon>Ascomycota</taxon>
        <taxon>Pezizomycotina</taxon>
        <taxon>Xylonomycetes</taxon>
        <taxon>Xylonales</taxon>
        <taxon>Xylonaceae</taxon>
        <taxon>Xylona</taxon>
    </lineage>
</organism>
<evidence type="ECO:0000259" key="6">
    <source>
        <dbReference type="Pfam" id="PF01593"/>
    </source>
</evidence>
<reference evidence="7 8" key="1">
    <citation type="journal article" date="2016" name="Fungal Biol.">
        <title>The genome of Xylona heveae provides a window into fungal endophytism.</title>
        <authorList>
            <person name="Gazis R."/>
            <person name="Kuo A."/>
            <person name="Riley R."/>
            <person name="LaButti K."/>
            <person name="Lipzen A."/>
            <person name="Lin J."/>
            <person name="Amirebrahimi M."/>
            <person name="Hesse C.N."/>
            <person name="Spatafora J.W."/>
            <person name="Henrissat B."/>
            <person name="Hainaut M."/>
            <person name="Grigoriev I.V."/>
            <person name="Hibbett D.S."/>
        </authorList>
    </citation>
    <scope>NUCLEOTIDE SEQUENCE [LARGE SCALE GENOMIC DNA]</scope>
    <source>
        <strain evidence="7 8">TC161</strain>
    </source>
</reference>
<comment type="cofactor">
    <cofactor evidence="1 4">
        <name>FAD</name>
        <dbReference type="ChEBI" id="CHEBI:57692"/>
    </cofactor>
</comment>
<dbReference type="STRING" id="1328760.A0A165I7F7"/>
<dbReference type="PANTHER" id="PTHR10742">
    <property type="entry name" value="FLAVIN MONOAMINE OXIDASE"/>
    <property type="match status" value="1"/>
</dbReference>
<dbReference type="GO" id="GO:0016491">
    <property type="term" value="F:oxidoreductase activity"/>
    <property type="evidence" value="ECO:0007669"/>
    <property type="project" value="UniProtKB-KW"/>
</dbReference>
<dbReference type="GO" id="GO:0006598">
    <property type="term" value="P:polyamine catabolic process"/>
    <property type="evidence" value="ECO:0007669"/>
    <property type="project" value="TreeGrafter"/>
</dbReference>
<keyword evidence="8" id="KW-1185">Reference proteome</keyword>
<gene>
    <name evidence="7" type="ORF">L228DRAFT_208973</name>
</gene>
<keyword evidence="4" id="KW-0285">Flavoprotein</keyword>
<proteinExistence type="inferred from homology"/>
<dbReference type="InParanoid" id="A0A165I7F7"/>
<dbReference type="InterPro" id="IPR002937">
    <property type="entry name" value="Amino_oxidase"/>
</dbReference>
<evidence type="ECO:0000256" key="2">
    <source>
        <dbReference type="ARBA" id="ARBA00023002"/>
    </source>
</evidence>
<dbReference type="Gene3D" id="3.50.50.60">
    <property type="entry name" value="FAD/NAD(P)-binding domain"/>
    <property type="match status" value="1"/>
</dbReference>
<evidence type="ECO:0000313" key="7">
    <source>
        <dbReference type="EMBL" id="KZF24492.1"/>
    </source>
</evidence>
<dbReference type="EC" id="1.4.3.-" evidence="4"/>
<dbReference type="Gene3D" id="3.90.660.10">
    <property type="match status" value="1"/>
</dbReference>
<protein>
    <recommendedName>
        <fullName evidence="4">Amine oxidase</fullName>
        <ecNumber evidence="4">1.4.3.-</ecNumber>
    </recommendedName>
</protein>
<evidence type="ECO:0000313" key="8">
    <source>
        <dbReference type="Proteomes" id="UP000076632"/>
    </source>
</evidence>
<dbReference type="EMBL" id="KV407456">
    <property type="protein sequence ID" value="KZF24492.1"/>
    <property type="molecule type" value="Genomic_DNA"/>
</dbReference>
<dbReference type="PANTHER" id="PTHR10742:SF313">
    <property type="entry name" value="AMINE OXIDASE"/>
    <property type="match status" value="1"/>
</dbReference>
<feature type="domain" description="Amine oxidase" evidence="6">
    <location>
        <begin position="45"/>
        <end position="478"/>
    </location>
</feature>
<feature type="chain" id="PRO_5007859106" description="Amine oxidase" evidence="5">
    <location>
        <begin position="22"/>
        <end position="524"/>
    </location>
</feature>
<comment type="similarity">
    <text evidence="4">Belongs to the flavin monoamine oxidase family.</text>
</comment>
<sequence length="524" mass="58508">MFLSGKVACLGLLATASLGTAASPPLARRNETCQKTSVAILGAGLTGITAAQALSNQSVSDFIILEYNGDIGGRVAHTTFGADKHGKPYVVELGANWVQGLGSEGGPENPIWTLAKKWNISNTYSNYSSIQTFNASGYADYSQLLDDFEDYYATFEQDAGYILTENLQDRSVRSGLSLAGWKPKKNMEAQAVEWWEFDWEYAYSPEQSSQEFAVVNYNTTFYQWSDANNFVVDQRGFNAFIKGEASEFLAKNDSRLRLNTIVKDITYSDSGVTIYNKDGSCVDADYAICTFSVGVLQNDVVEFDPPLPDWKKEAIDSFSMGTYTKLFLQFPPDKVFWNTSYQFLLYASPTTRGYYPVWQSLDLDGFIPDSGILFVTVVQDQSYRVESQDDEQTKEEVLAVLREMYGPENVPVPTSFMYPRWSKEPWAFGSYSNWPPGTTLEMHQNLRANLDRLYFAGEATSPEYFGFLQAAYYEGKNAGSLIASCVKGNCTGEKNYDVLHGTTKSSEYTMANGWSVSSFLTWGF</sequence>
<dbReference type="OrthoDB" id="7777654at2759"/>
<keyword evidence="2 4" id="KW-0560">Oxidoreductase</keyword>
<keyword evidence="5" id="KW-0732">Signal</keyword>
<dbReference type="GeneID" id="28894922"/>
<dbReference type="OMA" id="DVGCGWL"/>
<feature type="signal peptide" evidence="5">
    <location>
        <begin position="1"/>
        <end position="21"/>
    </location>
</feature>
<keyword evidence="4" id="KW-0274">FAD</keyword>
<evidence type="ECO:0000256" key="5">
    <source>
        <dbReference type="SAM" id="SignalP"/>
    </source>
</evidence>
<dbReference type="RefSeq" id="XP_018190047.1">
    <property type="nucleotide sequence ID" value="XM_018329785.1"/>
</dbReference>
<dbReference type="InterPro" id="IPR036188">
    <property type="entry name" value="FAD/NAD-bd_sf"/>
</dbReference>
<dbReference type="InterPro" id="IPR050281">
    <property type="entry name" value="Flavin_monoamine_oxidase"/>
</dbReference>
<dbReference type="InterPro" id="IPR001613">
    <property type="entry name" value="Flavin_amine_oxidase"/>
</dbReference>
<evidence type="ECO:0000256" key="4">
    <source>
        <dbReference type="RuleBase" id="RU362067"/>
    </source>
</evidence>
<name>A0A165I7F7_XYLHT</name>
<dbReference type="AlphaFoldDB" id="A0A165I7F7"/>
<feature type="binding site" evidence="3">
    <location>
        <position position="262"/>
    </location>
    <ligand>
        <name>FAD</name>
        <dbReference type="ChEBI" id="CHEBI:57692"/>
    </ligand>
</feature>
<dbReference type="PRINTS" id="PR00757">
    <property type="entry name" value="AMINEOXDASEF"/>
</dbReference>
<dbReference type="Proteomes" id="UP000076632">
    <property type="component" value="Unassembled WGS sequence"/>
</dbReference>
<dbReference type="Pfam" id="PF01593">
    <property type="entry name" value="Amino_oxidase"/>
    <property type="match status" value="1"/>
</dbReference>
<dbReference type="SUPFAM" id="SSF51905">
    <property type="entry name" value="FAD/NAD(P)-binding domain"/>
    <property type="match status" value="1"/>
</dbReference>